<evidence type="ECO:0000313" key="1">
    <source>
        <dbReference type="EMBL" id="UQZ86193.1"/>
    </source>
</evidence>
<accession>A0ABY4RVC3</accession>
<protein>
    <recommendedName>
        <fullName evidence="3">DUF4083 domain-containing protein</fullName>
    </recommendedName>
</protein>
<organism evidence="1 2">
    <name type="scientific">Paenibacillus konkukensis</name>
    <dbReference type="NCBI Taxonomy" id="2020716"/>
    <lineage>
        <taxon>Bacteria</taxon>
        <taxon>Bacillati</taxon>
        <taxon>Bacillota</taxon>
        <taxon>Bacilli</taxon>
        <taxon>Bacillales</taxon>
        <taxon>Paenibacillaceae</taxon>
        <taxon>Paenibacillus</taxon>
    </lineage>
</organism>
<dbReference type="EMBL" id="CP027059">
    <property type="protein sequence ID" value="UQZ86193.1"/>
    <property type="molecule type" value="Genomic_DNA"/>
</dbReference>
<reference evidence="1" key="1">
    <citation type="submission" date="2018-02" db="EMBL/GenBank/DDBJ databases">
        <authorList>
            <person name="Kim S.-K."/>
            <person name="Jung H.-I."/>
            <person name="Lee S.-W."/>
        </authorList>
    </citation>
    <scope>NUCLEOTIDE SEQUENCE</scope>
    <source>
        <strain evidence="1">SK3146</strain>
    </source>
</reference>
<evidence type="ECO:0008006" key="3">
    <source>
        <dbReference type="Google" id="ProtNLM"/>
    </source>
</evidence>
<evidence type="ECO:0000313" key="2">
    <source>
        <dbReference type="Proteomes" id="UP001057134"/>
    </source>
</evidence>
<proteinExistence type="predicted"/>
<reference evidence="1" key="2">
    <citation type="journal article" date="2021" name="J Anim Sci Technol">
        <title>Complete genome sequence of Paenibacillus konkukensis sp. nov. SK3146 as a potential probiotic strain.</title>
        <authorList>
            <person name="Jung H.I."/>
            <person name="Park S."/>
            <person name="Niu K.M."/>
            <person name="Lee S.W."/>
            <person name="Kothari D."/>
            <person name="Yi K.J."/>
            <person name="Kim S.K."/>
        </authorList>
    </citation>
    <scope>NUCLEOTIDE SEQUENCE</scope>
    <source>
        <strain evidence="1">SK3146</strain>
    </source>
</reference>
<name>A0ABY4RVC3_9BACL</name>
<gene>
    <name evidence="1" type="ORF">SK3146_05486</name>
</gene>
<keyword evidence="2" id="KW-1185">Reference proteome</keyword>
<dbReference type="Proteomes" id="UP001057134">
    <property type="component" value="Chromosome"/>
</dbReference>
<sequence length="50" mass="5857">MDSFLIIVLAAVAAGVLLRVRSTYKKIKRADKSEEIQRKLAELRRRREEE</sequence>
<dbReference type="RefSeq" id="WP_249861751.1">
    <property type="nucleotide sequence ID" value="NZ_CP027059.1"/>
</dbReference>